<reference evidence="1" key="1">
    <citation type="submission" date="2021-02" db="EMBL/GenBank/DDBJ databases">
        <authorList>
            <person name="Nieuwenhuis M."/>
            <person name="Van De Peppel L.J.J."/>
        </authorList>
    </citation>
    <scope>NUCLEOTIDE SEQUENCE</scope>
    <source>
        <strain evidence="1">D49</strain>
    </source>
</reference>
<evidence type="ECO:0000313" key="1">
    <source>
        <dbReference type="EMBL" id="KAG5634667.1"/>
    </source>
</evidence>
<reference evidence="1" key="2">
    <citation type="submission" date="2021-10" db="EMBL/GenBank/DDBJ databases">
        <title>Phylogenomics reveals ancestral predisposition of the termite-cultivated fungus Termitomyces towards a domesticated lifestyle.</title>
        <authorList>
            <person name="Auxier B."/>
            <person name="Grum-Grzhimaylo A."/>
            <person name="Cardenas M.E."/>
            <person name="Lodge J.D."/>
            <person name="Laessoe T."/>
            <person name="Pedersen O."/>
            <person name="Smith M.E."/>
            <person name="Kuyper T.W."/>
            <person name="Franco-Molano E.A."/>
            <person name="Baroni T.J."/>
            <person name="Aanen D.K."/>
        </authorList>
    </citation>
    <scope>NUCLEOTIDE SEQUENCE</scope>
    <source>
        <strain evidence="1">D49</strain>
    </source>
</reference>
<accession>A0A9P7FMJ5</accession>
<name>A0A9P7FMJ5_9AGAR</name>
<dbReference type="OrthoDB" id="10044727at2759"/>
<protein>
    <submittedName>
        <fullName evidence="1">Uncharacterized protein</fullName>
    </submittedName>
</protein>
<dbReference type="Proteomes" id="UP000717328">
    <property type="component" value="Unassembled WGS sequence"/>
</dbReference>
<proteinExistence type="predicted"/>
<gene>
    <name evidence="1" type="ORF">H0H81_001201</name>
</gene>
<sequence length="250" mass="27549">MHLGTQVTTPLPTPVCYLYDCTHTVGVVLYCLLTRAPGHVQMFSLLSHGPVSLLRALADVHDQYLRDYNLPITEAELNRDTVPGPKIAAELCKGKLQEAPIVDAAQDALNDFMRELKGPSRGKSGGYHAPEHDPFVWFQLEGIHMFLSLYTNSGSVTCGKWAASSFQAAIGLGKGWYCAQQLCHLACGYVQSCEVLPINPYGDWNKSMLLNETLVNTINAYLLKLGKEITAEKLVLFLAKPEVMEEHGIT</sequence>
<dbReference type="EMBL" id="JABCKI010006315">
    <property type="protein sequence ID" value="KAG5634667.1"/>
    <property type="molecule type" value="Genomic_DNA"/>
</dbReference>
<keyword evidence="2" id="KW-1185">Reference proteome</keyword>
<comment type="caution">
    <text evidence="1">The sequence shown here is derived from an EMBL/GenBank/DDBJ whole genome shotgun (WGS) entry which is preliminary data.</text>
</comment>
<evidence type="ECO:0000313" key="2">
    <source>
        <dbReference type="Proteomes" id="UP000717328"/>
    </source>
</evidence>
<organism evidence="1 2">
    <name type="scientific">Sphagnurus paluster</name>
    <dbReference type="NCBI Taxonomy" id="117069"/>
    <lineage>
        <taxon>Eukaryota</taxon>
        <taxon>Fungi</taxon>
        <taxon>Dikarya</taxon>
        <taxon>Basidiomycota</taxon>
        <taxon>Agaricomycotina</taxon>
        <taxon>Agaricomycetes</taxon>
        <taxon>Agaricomycetidae</taxon>
        <taxon>Agaricales</taxon>
        <taxon>Tricholomatineae</taxon>
        <taxon>Lyophyllaceae</taxon>
        <taxon>Sphagnurus</taxon>
    </lineage>
</organism>
<dbReference type="AlphaFoldDB" id="A0A9P7FMJ5"/>